<accession>A0A401G697</accession>
<dbReference type="Proteomes" id="UP000287166">
    <property type="component" value="Unassembled WGS sequence"/>
</dbReference>
<evidence type="ECO:0000313" key="3">
    <source>
        <dbReference type="Proteomes" id="UP000287166"/>
    </source>
</evidence>
<keyword evidence="3" id="KW-1185">Reference proteome</keyword>
<feature type="compositionally biased region" description="Basic and acidic residues" evidence="1">
    <location>
        <begin position="39"/>
        <end position="54"/>
    </location>
</feature>
<feature type="compositionally biased region" description="Low complexity" evidence="1">
    <location>
        <begin position="70"/>
        <end position="86"/>
    </location>
</feature>
<protein>
    <submittedName>
        <fullName evidence="2">Uncharacterized protein</fullName>
    </submittedName>
</protein>
<dbReference type="RefSeq" id="XP_027608603.1">
    <property type="nucleotide sequence ID" value="XM_027752802.1"/>
</dbReference>
<organism evidence="2 3">
    <name type="scientific">Sparassis crispa</name>
    <dbReference type="NCBI Taxonomy" id="139825"/>
    <lineage>
        <taxon>Eukaryota</taxon>
        <taxon>Fungi</taxon>
        <taxon>Dikarya</taxon>
        <taxon>Basidiomycota</taxon>
        <taxon>Agaricomycotina</taxon>
        <taxon>Agaricomycetes</taxon>
        <taxon>Polyporales</taxon>
        <taxon>Sparassidaceae</taxon>
        <taxon>Sparassis</taxon>
    </lineage>
</organism>
<evidence type="ECO:0000313" key="2">
    <source>
        <dbReference type="EMBL" id="GBE77690.1"/>
    </source>
</evidence>
<dbReference type="EMBL" id="BFAD01000001">
    <property type="protein sequence ID" value="GBE77690.1"/>
    <property type="molecule type" value="Genomic_DNA"/>
</dbReference>
<sequence>METVWPGATSVRSLLAGAKVGLNQTSKAVAESLQGQKRTLHDTFSSERSSDMLKRQAFAGPVECGGGPGRAPARPGALAGAERARS</sequence>
<reference evidence="2 3" key="1">
    <citation type="journal article" date="2018" name="Sci. Rep.">
        <title>Genome sequence of the cauliflower mushroom Sparassis crispa (Hanabiratake) and its association with beneficial usage.</title>
        <authorList>
            <person name="Kiyama R."/>
            <person name="Furutani Y."/>
            <person name="Kawaguchi K."/>
            <person name="Nakanishi T."/>
        </authorList>
    </citation>
    <scope>NUCLEOTIDE SEQUENCE [LARGE SCALE GENOMIC DNA]</scope>
</reference>
<dbReference type="AlphaFoldDB" id="A0A401G697"/>
<dbReference type="InParanoid" id="A0A401G697"/>
<dbReference type="GeneID" id="38774607"/>
<name>A0A401G697_9APHY</name>
<evidence type="ECO:0000256" key="1">
    <source>
        <dbReference type="SAM" id="MobiDB-lite"/>
    </source>
</evidence>
<proteinExistence type="predicted"/>
<comment type="caution">
    <text evidence="2">The sequence shown here is derived from an EMBL/GenBank/DDBJ whole genome shotgun (WGS) entry which is preliminary data.</text>
</comment>
<gene>
    <name evidence="2" type="ORF">SCP_0105720</name>
</gene>
<feature type="region of interest" description="Disordered" evidence="1">
    <location>
        <begin position="31"/>
        <end position="86"/>
    </location>
</feature>